<evidence type="ECO:0000313" key="3">
    <source>
        <dbReference type="EMBL" id="QHS97474.1"/>
    </source>
</evidence>
<sequence>MKLVFLGDLQFGRDNIKSCKIKYIRDEIKNKIKYADAYFFNLETVFLDDKSDLKSIKLKGKPIHIYTKQGKHNMDYFNNIVDSNMKYLNNMIPKNDIFVSLLNNHTLDYGIEGYNNTIEILNRNNMKCTYKKSYYIDDNFIYLNATDHWTEMYKNLIKYPHITKLYEENFLFINTYEMEIYTYKLIKYLNKIKGNRTFIFSIHYNTNFMSSDNYTNYKKKTYLSDKYELFFKKICDLGVDIIFGHGYHHQVGYEKYKDKLIIYGLGDFTGDFKYYEDYESDKNIILIFNTENTEIEEHHLDGDFKPYNLFNTKPKCKVSFLKKE</sequence>
<feature type="domain" description="Capsule synthesis protein CapA" evidence="2">
    <location>
        <begin position="2"/>
        <end position="272"/>
    </location>
</feature>
<evidence type="ECO:0000259" key="2">
    <source>
        <dbReference type="SMART" id="SM00854"/>
    </source>
</evidence>
<name>A0A6C0C118_9ZZZZ</name>
<dbReference type="PANTHER" id="PTHR33393:SF11">
    <property type="entry name" value="POLYGLUTAMINE SYNTHESIS ACCESSORY PROTEIN RV0574C-RELATED"/>
    <property type="match status" value="1"/>
</dbReference>
<accession>A0A6C0C118</accession>
<dbReference type="InterPro" id="IPR052169">
    <property type="entry name" value="CW_Biosynth-Accessory"/>
</dbReference>
<organism evidence="3">
    <name type="scientific">viral metagenome</name>
    <dbReference type="NCBI Taxonomy" id="1070528"/>
    <lineage>
        <taxon>unclassified sequences</taxon>
        <taxon>metagenomes</taxon>
        <taxon>organismal metagenomes</taxon>
    </lineage>
</organism>
<proteinExistence type="inferred from homology"/>
<reference evidence="3" key="1">
    <citation type="journal article" date="2020" name="Nature">
        <title>Giant virus diversity and host interactions through global metagenomics.</title>
        <authorList>
            <person name="Schulz F."/>
            <person name="Roux S."/>
            <person name="Paez-Espino D."/>
            <person name="Jungbluth S."/>
            <person name="Walsh D.A."/>
            <person name="Denef V.J."/>
            <person name="McMahon K.D."/>
            <person name="Konstantinidis K.T."/>
            <person name="Eloe-Fadrosh E.A."/>
            <person name="Kyrpides N.C."/>
            <person name="Woyke T."/>
        </authorList>
    </citation>
    <scope>NUCLEOTIDE SEQUENCE</scope>
    <source>
        <strain evidence="3">GVMAG-M-3300020169-51</strain>
    </source>
</reference>
<evidence type="ECO:0000256" key="1">
    <source>
        <dbReference type="ARBA" id="ARBA00005662"/>
    </source>
</evidence>
<dbReference type="InterPro" id="IPR029052">
    <property type="entry name" value="Metallo-depent_PP-like"/>
</dbReference>
<dbReference type="InterPro" id="IPR019079">
    <property type="entry name" value="Capsule_synth_CapA"/>
</dbReference>
<comment type="similarity">
    <text evidence="1">Belongs to the CapA family.</text>
</comment>
<dbReference type="PANTHER" id="PTHR33393">
    <property type="entry name" value="POLYGLUTAMINE SYNTHESIS ACCESSORY PROTEIN RV0574C-RELATED"/>
    <property type="match status" value="1"/>
</dbReference>
<dbReference type="Pfam" id="PF09587">
    <property type="entry name" value="PGA_cap"/>
    <property type="match status" value="2"/>
</dbReference>
<protein>
    <recommendedName>
        <fullName evidence="2">Capsule synthesis protein CapA domain-containing protein</fullName>
    </recommendedName>
</protein>
<dbReference type="EMBL" id="MN739297">
    <property type="protein sequence ID" value="QHS97474.1"/>
    <property type="molecule type" value="Genomic_DNA"/>
</dbReference>
<dbReference type="SMART" id="SM00854">
    <property type="entry name" value="PGA_cap"/>
    <property type="match status" value="1"/>
</dbReference>
<dbReference type="AlphaFoldDB" id="A0A6C0C118"/>
<dbReference type="SUPFAM" id="SSF56300">
    <property type="entry name" value="Metallo-dependent phosphatases"/>
    <property type="match status" value="1"/>
</dbReference>